<feature type="transmembrane region" description="Helical" evidence="4">
    <location>
        <begin position="220"/>
        <end position="242"/>
    </location>
</feature>
<dbReference type="InterPro" id="IPR020449">
    <property type="entry name" value="Tscrpt_reg_AraC-type_HTH"/>
</dbReference>
<dbReference type="RefSeq" id="WP_303492986.1">
    <property type="nucleotide sequence ID" value="NZ_JAUOPB010000009.1"/>
</dbReference>
<keyword evidence="4" id="KW-0472">Membrane</keyword>
<dbReference type="PRINTS" id="PR00032">
    <property type="entry name" value="HTHARAC"/>
</dbReference>
<protein>
    <submittedName>
        <fullName evidence="6">Helix-turn-helix domain-containing protein</fullName>
    </submittedName>
</protein>
<evidence type="ECO:0000256" key="1">
    <source>
        <dbReference type="ARBA" id="ARBA00023015"/>
    </source>
</evidence>
<feature type="domain" description="HTH araC/xylS-type" evidence="5">
    <location>
        <begin position="280"/>
        <end position="380"/>
    </location>
</feature>
<dbReference type="SMART" id="SM00342">
    <property type="entry name" value="HTH_ARAC"/>
    <property type="match status" value="1"/>
</dbReference>
<keyword evidence="2" id="KW-0238">DNA-binding</keyword>
<dbReference type="EMBL" id="JAUOPB010000009">
    <property type="protein sequence ID" value="MDO6423281.1"/>
    <property type="molecule type" value="Genomic_DNA"/>
</dbReference>
<dbReference type="AlphaFoldDB" id="A0AAW7X9J5"/>
<organism evidence="6 7">
    <name type="scientific">Saccharophagus degradans</name>
    <dbReference type="NCBI Taxonomy" id="86304"/>
    <lineage>
        <taxon>Bacteria</taxon>
        <taxon>Pseudomonadati</taxon>
        <taxon>Pseudomonadota</taxon>
        <taxon>Gammaproteobacteria</taxon>
        <taxon>Cellvibrionales</taxon>
        <taxon>Cellvibrionaceae</taxon>
        <taxon>Saccharophagus</taxon>
    </lineage>
</organism>
<evidence type="ECO:0000313" key="6">
    <source>
        <dbReference type="EMBL" id="MDO6423281.1"/>
    </source>
</evidence>
<accession>A0AAW7X9J5</accession>
<comment type="caution">
    <text evidence="6">The sequence shown here is derived from an EMBL/GenBank/DDBJ whole genome shotgun (WGS) entry which is preliminary data.</text>
</comment>
<dbReference type="InterPro" id="IPR018060">
    <property type="entry name" value="HTH_AraC"/>
</dbReference>
<evidence type="ECO:0000256" key="3">
    <source>
        <dbReference type="ARBA" id="ARBA00023163"/>
    </source>
</evidence>
<name>A0AAW7X9J5_9GAMM</name>
<dbReference type="GO" id="GO:0043565">
    <property type="term" value="F:sequence-specific DNA binding"/>
    <property type="evidence" value="ECO:0007669"/>
    <property type="project" value="InterPro"/>
</dbReference>
<dbReference type="PROSITE" id="PS01124">
    <property type="entry name" value="HTH_ARAC_FAMILY_2"/>
    <property type="match status" value="1"/>
</dbReference>
<keyword evidence="1" id="KW-0805">Transcription regulation</keyword>
<keyword evidence="4" id="KW-0812">Transmembrane</keyword>
<gene>
    <name evidence="6" type="ORF">Q4521_12440</name>
</gene>
<dbReference type="InterPro" id="IPR018062">
    <property type="entry name" value="HTH_AraC-typ_CS"/>
</dbReference>
<keyword evidence="4" id="KW-1133">Transmembrane helix</keyword>
<dbReference type="InterPro" id="IPR009057">
    <property type="entry name" value="Homeodomain-like_sf"/>
</dbReference>
<keyword evidence="3" id="KW-0804">Transcription</keyword>
<dbReference type="Gene3D" id="1.10.10.60">
    <property type="entry name" value="Homeodomain-like"/>
    <property type="match status" value="2"/>
</dbReference>
<dbReference type="Proteomes" id="UP001169760">
    <property type="component" value="Unassembled WGS sequence"/>
</dbReference>
<sequence>MLEFYQKALISLVCSVLCSAITFAVCIYLSYLRVSLLPLESSAIPWRLEALSDSELNGQSRIHFDDVTDEIKYTYTLVDAIPYPFVGPKIVFQPEAGANEYVDLSRYSEISFRSWCEKANVMTFHLHSFDENVTTADRFLSYRIAEKDFTCSAKESKTVIDLRHLIVPVWWLNAEKRAATEREYWLDKTHSFSFDNDNRGELNKKLEAYFTDIVLHGRNWYYLWAGGAVLATYWVLYIIYLFRLYKNTVYHSVTSRVKNNKPYIAYQQLTIEPHKNKEKDQLLRFMAAEFSNPNMCMDYTLKKMGMNKNKINAILKSELGMSFIAYINKLRLSEAAIQLSNNENKSISEVAYSVGYNNISYFNRLFKEEYGCTPKMFKGVYKGKEIGGSSD</sequence>
<dbReference type="PANTHER" id="PTHR43280:SF27">
    <property type="entry name" value="TRANSCRIPTIONAL REGULATOR MTLR"/>
    <property type="match status" value="1"/>
</dbReference>
<dbReference type="Pfam" id="PF12833">
    <property type="entry name" value="HTH_18"/>
    <property type="match status" value="1"/>
</dbReference>
<dbReference type="PANTHER" id="PTHR43280">
    <property type="entry name" value="ARAC-FAMILY TRANSCRIPTIONAL REGULATOR"/>
    <property type="match status" value="1"/>
</dbReference>
<dbReference type="SUPFAM" id="SSF46689">
    <property type="entry name" value="Homeodomain-like"/>
    <property type="match status" value="1"/>
</dbReference>
<evidence type="ECO:0000256" key="4">
    <source>
        <dbReference type="SAM" id="Phobius"/>
    </source>
</evidence>
<reference evidence="6" key="1">
    <citation type="submission" date="2023-07" db="EMBL/GenBank/DDBJ databases">
        <title>Genome content predicts the carbon catabolic preferences of heterotrophic bacteria.</title>
        <authorList>
            <person name="Gralka M."/>
        </authorList>
    </citation>
    <scope>NUCLEOTIDE SEQUENCE</scope>
    <source>
        <strain evidence="6">I3M17_2</strain>
    </source>
</reference>
<proteinExistence type="predicted"/>
<evidence type="ECO:0000313" key="7">
    <source>
        <dbReference type="Proteomes" id="UP001169760"/>
    </source>
</evidence>
<dbReference type="GO" id="GO:0003700">
    <property type="term" value="F:DNA-binding transcription factor activity"/>
    <property type="evidence" value="ECO:0007669"/>
    <property type="project" value="InterPro"/>
</dbReference>
<evidence type="ECO:0000256" key="2">
    <source>
        <dbReference type="ARBA" id="ARBA00023125"/>
    </source>
</evidence>
<dbReference type="PROSITE" id="PS00041">
    <property type="entry name" value="HTH_ARAC_FAMILY_1"/>
    <property type="match status" value="1"/>
</dbReference>
<evidence type="ECO:0000259" key="5">
    <source>
        <dbReference type="PROSITE" id="PS01124"/>
    </source>
</evidence>